<dbReference type="Gene3D" id="3.50.4.10">
    <property type="entry name" value="Hepatocyte Growth Factor"/>
    <property type="match status" value="1"/>
</dbReference>
<dbReference type="InterPro" id="IPR011626">
    <property type="entry name" value="Alpha-macroglobulin_TED"/>
</dbReference>
<dbReference type="Gene3D" id="2.60.40.1930">
    <property type="match status" value="1"/>
</dbReference>
<dbReference type="InterPro" id="IPR041462">
    <property type="entry name" value="Bact_A2M_MG6"/>
</dbReference>
<reference evidence="7 8" key="1">
    <citation type="journal article" date="2018" name="Sci. Rep.">
        <title>Rhizobium tumorigenes sp. nov., a novel plant tumorigenic bacterium isolated from cane gall tumors on thornless blackberry.</title>
        <authorList>
            <person name="Kuzmanovi N."/>
            <person name="Smalla K."/>
            <person name="Gronow S."/>
            <person name="PuBawska J."/>
        </authorList>
    </citation>
    <scope>NUCLEOTIDE SEQUENCE [LARGE SCALE GENOMIC DNA]</scope>
    <source>
        <strain evidence="7 8">1078</strain>
    </source>
</reference>
<organism evidence="7 8">
    <name type="scientific">Rhizobium tumorigenes</name>
    <dbReference type="NCBI Taxonomy" id="2041385"/>
    <lineage>
        <taxon>Bacteria</taxon>
        <taxon>Pseudomonadati</taxon>
        <taxon>Pseudomonadota</taxon>
        <taxon>Alphaproteobacteria</taxon>
        <taxon>Hyphomicrobiales</taxon>
        <taxon>Rhizobiaceae</taxon>
        <taxon>Rhizobium/Agrobacterium group</taxon>
        <taxon>Rhizobium</taxon>
    </lineage>
</organism>
<evidence type="ECO:0000313" key="7">
    <source>
        <dbReference type="EMBL" id="WFR97148.1"/>
    </source>
</evidence>
<dbReference type="InterPro" id="IPR008930">
    <property type="entry name" value="Terpenoid_cyclase/PrenylTrfase"/>
</dbReference>
<dbReference type="GO" id="GO:0006508">
    <property type="term" value="P:proteolysis"/>
    <property type="evidence" value="ECO:0007669"/>
    <property type="project" value="InterPro"/>
</dbReference>
<evidence type="ECO:0000256" key="5">
    <source>
        <dbReference type="SAM" id="SignalP"/>
    </source>
</evidence>
<dbReference type="PIRSF" id="PIRSF038980">
    <property type="entry name" value="A2M_bac"/>
    <property type="match status" value="1"/>
</dbReference>
<dbReference type="InterPro" id="IPR011625">
    <property type="entry name" value="A2M_N_BRD"/>
</dbReference>
<dbReference type="InterPro" id="IPR049120">
    <property type="entry name" value="A2M_bMG2"/>
</dbReference>
<dbReference type="Pfam" id="PF07703">
    <property type="entry name" value="A2M_BRD"/>
    <property type="match status" value="1"/>
</dbReference>
<dbReference type="GO" id="GO:0005615">
    <property type="term" value="C:extracellular space"/>
    <property type="evidence" value="ECO:0007669"/>
    <property type="project" value="InterPro"/>
</dbReference>
<dbReference type="CDD" id="cd01100">
    <property type="entry name" value="APPLE_Factor_XI_like"/>
    <property type="match status" value="1"/>
</dbReference>
<dbReference type="Pfam" id="PF00207">
    <property type="entry name" value="A2M"/>
    <property type="match status" value="1"/>
</dbReference>
<evidence type="ECO:0000259" key="6">
    <source>
        <dbReference type="PROSITE" id="PS50948"/>
    </source>
</evidence>
<dbReference type="SMART" id="SM01419">
    <property type="entry name" value="Thiol-ester_cl"/>
    <property type="match status" value="1"/>
</dbReference>
<feature type="chain" id="PRO_5042264952" evidence="5">
    <location>
        <begin position="26"/>
        <end position="1820"/>
    </location>
</feature>
<dbReference type="CDD" id="cd02891">
    <property type="entry name" value="A2M_like"/>
    <property type="match status" value="1"/>
</dbReference>
<dbReference type="Pfam" id="PF01835">
    <property type="entry name" value="MG2"/>
    <property type="match status" value="1"/>
</dbReference>
<sequence>MSRRAIIGLSALLFGAFLSLAPGQAADASRQVVTTPGGDYFGFDLRTVQNQTIEQCEATCIADRSCRAFTYNPKVKWCFLKSDFNQLNDFPGAIAGKIVEVTAQPDIGAAPALPFISDKLRDDAAKAKANLALTDDQKTQGVQSLVALAHVEQSAKNPAEAVKAFLGALSITPEDPVLWIETARTANSIKNNTEIAGQAAIAALNGYQLTRTKESRADALAVLATSLANSDNARAALSAYKASLALINSKTVAAAYADLKSRKGFRILANTIDNDSTTPRACVQFSERLIKSGTDYTPFVTVDGAAPKAMEAKDDQICVEGLTHGQRYKLSFRAGLPSSVDETLEKTADVNIYVKDRTASVHFTGDNFVLPQTVRHGIPLVSVNATTANLKLYRIGDRGIAPLLTSSQFLTQLDGYSAQRLQDESGELVWQGAIDIKSDLNKDVVTSFPVDQALPQRKPGIYVMTATVQNGGGQEWDSQATQWFVVSDIGLSTYAGTDGLSVFTRSLATAKPLAGIELQLLAKNNEILGTAKTDENGHATFTAGLMRGTAAMTPAVITAKDGDKDYVFLDMTRAGFDLSDRGVTGRKTPGAIDVLAWTERGIYRAGETVHASVLARDSASVAIENLPLTFIFNRPDGVEDRRVVSNGGLLGGYTIDLPLQTNAMRGTWTMQVFTDPKGTAIGEKQFLVDDFVPDRIEFDLKSEAKTIDLDAPAAVTVDGRYLYGAPAAGLTIEGDVALKTTRESADFPGYLFGLADEQASEDTKVPLEGLEPVDDQGHETFDVSLATLPSTTQLLNANITLRMQEAGGRAVERSLTLPVKAQGPMIGIKPEFDGNLGENAIGKFHIVSIDRDAKKQAMSGLNWKLLSIEQNYQWYRDGSGWKYEPVNSTKLVANGTIDATAENGAEIAVPVTFGRYRLEIETAAVDGPASSVEFDAGWYVAASSTETPDALEVGLDKESYAVGDTAKLKISPRFAGEVLVTIGTENLVSTQTASVAAGGGEIDIPVTEAFGAGAYVTTTLFRPGDAQDSHMPMRAIGVKWLKVDPAQRKLSVKLTPPQKTLPRQPLVIPVEVAGAGIGEEAYVTVAAVDVGILNLTRYEVPDPDGWYFGQRRLGLEIRDLYGRLIDGSLGAMGTIRTGGDGAAVALQGSPPTEKLVAFFSGPVKLDASGKANIAFDIPQFNGTARIMAVAWSKHGVGHASTDVVIRDPVVVTASLPKFLAPGDASRLRLDIANTDGPEGNYQVQVTSNPAVSVAMKDASQTVKLAAGGKVALTLPLTGAQPGAGVVSIKLSGPNGLSLEQSLDIPVRPSSLPVTEARPLTIAAGASLTVNGELLADSLLQGASVSLNVARAQGFDIPALLMSLDRYPYGCTEQLTSLAMPLLYFSELAKKSGMPDDPDVRKRVQDAIYKVLANQSSTGSFGLWAPGSGDLWLDAYVTDFLTRAREQKFDVPDAAMVQALDNLQNAVGVDANIKDNGNEISYAVYVLARNRKAAISDLRYYADTMLSSFPTPLAKAHIASALALYGDAQRSRNVFLDAMQTAEKDAVTRVSFVRSDYGSSLRDGAAVLALATEARPVPPIVPGLTKLVATEWQKKGNTSTQEQTWMLLAARALQTGDEDLKLNIDGTVHTGAYNARLTGDELLAHPITVTNQTAQPISATVTTIAAPKQPLTASSNGFTIERSFYTFGGEQANISEVKQNERYVVVLKVNETNSWPSKMMITDLLPAGFEIDNPGLVNSAQLSNFDFLQEVNPAHVEFRSDRFAAAVDRAADESGEITLAYVVRAVTPGTYDMPGANVEDMYRPQFFARTATGRMEVEAAK</sequence>
<proteinExistence type="inferred from homology"/>
<dbReference type="EMBL" id="CP117255">
    <property type="protein sequence ID" value="WFR97148.1"/>
    <property type="molecule type" value="Genomic_DNA"/>
</dbReference>
<dbReference type="Pfam" id="PF17972">
    <property type="entry name" value="bMG5"/>
    <property type="match status" value="1"/>
</dbReference>
<dbReference type="InterPro" id="IPR051802">
    <property type="entry name" value="YfhM-like"/>
</dbReference>
<dbReference type="Gene3D" id="1.25.40.10">
    <property type="entry name" value="Tetratricopeptide repeat domain"/>
    <property type="match status" value="1"/>
</dbReference>
<dbReference type="InterPro" id="IPR041246">
    <property type="entry name" value="Bact_MG10"/>
</dbReference>
<dbReference type="Pfam" id="PF21142">
    <property type="entry name" value="A2M_bMG2"/>
    <property type="match status" value="1"/>
</dbReference>
<dbReference type="InterPro" id="IPR003609">
    <property type="entry name" value="Pan_app"/>
</dbReference>
<feature type="domain" description="Apple" evidence="6">
    <location>
        <begin position="26"/>
        <end position="103"/>
    </location>
</feature>
<gene>
    <name evidence="7" type="ORF">PR017_08625</name>
</gene>
<keyword evidence="3" id="KW-0677">Repeat</keyword>
<dbReference type="SUPFAM" id="SSF57414">
    <property type="entry name" value="Hairpin loop containing domain-like"/>
    <property type="match status" value="1"/>
</dbReference>
<reference evidence="8" key="2">
    <citation type="journal article" date="2023" name="MicrobiologyOpen">
        <title>Genomics of the tumorigenes clade of the family Rhizobiaceae and description of Rhizobium rhododendri sp. nov.</title>
        <authorList>
            <person name="Kuzmanovic N."/>
            <person name="diCenzo G.C."/>
            <person name="Bunk B."/>
            <person name="Sproeer C."/>
            <person name="Fruehling A."/>
            <person name="Neumann-Schaal M."/>
            <person name="Overmann J."/>
            <person name="Smalla K."/>
        </authorList>
    </citation>
    <scope>NUCLEOTIDE SEQUENCE [LARGE SCALE GENOMIC DNA]</scope>
    <source>
        <strain evidence="8">1078</strain>
    </source>
</reference>
<dbReference type="InterPro" id="IPR041203">
    <property type="entry name" value="Bact_A2M_MG5"/>
</dbReference>
<dbReference type="SMART" id="SM01359">
    <property type="entry name" value="A2M_N_2"/>
    <property type="match status" value="1"/>
</dbReference>
<dbReference type="Pfam" id="PF07678">
    <property type="entry name" value="TED_complement"/>
    <property type="match status" value="1"/>
</dbReference>
<comment type="similarity">
    <text evidence="1">Belongs to the protease inhibitor I39 (alpha-2-macroglobulin) family. Bacterial alpha-2-macroglobulin subfamily.</text>
</comment>
<evidence type="ECO:0000256" key="1">
    <source>
        <dbReference type="ARBA" id="ARBA00010556"/>
    </source>
</evidence>
<evidence type="ECO:0000256" key="3">
    <source>
        <dbReference type="ARBA" id="ARBA00022737"/>
    </source>
</evidence>
<dbReference type="KEGG" id="rtu:PR017_08625"/>
<dbReference type="Proteomes" id="UP000249499">
    <property type="component" value="Chromosome"/>
</dbReference>
<dbReference type="Pfam" id="PF17962">
    <property type="entry name" value="bMG6"/>
    <property type="match status" value="1"/>
</dbReference>
<dbReference type="Pfam" id="PF00024">
    <property type="entry name" value="PAN_1"/>
    <property type="match status" value="1"/>
</dbReference>
<dbReference type="InterPro" id="IPR021868">
    <property type="entry name" value="Alpha_2_Macroglob_MG3"/>
</dbReference>
<dbReference type="GO" id="GO:0004866">
    <property type="term" value="F:endopeptidase inhibitor activity"/>
    <property type="evidence" value="ECO:0007669"/>
    <property type="project" value="InterPro"/>
</dbReference>
<name>A0AAF1KS85_9HYPH</name>
<dbReference type="PANTHER" id="PTHR40094">
    <property type="entry name" value="ALPHA-2-MACROGLOBULIN HOMOLOG"/>
    <property type="match status" value="1"/>
</dbReference>
<protein>
    <submittedName>
        <fullName evidence="7">Alpha-2-macroglobulin family protein</fullName>
    </submittedName>
</protein>
<dbReference type="PROSITE" id="PS50948">
    <property type="entry name" value="PAN"/>
    <property type="match status" value="1"/>
</dbReference>
<dbReference type="Gene3D" id="1.50.10.20">
    <property type="match status" value="1"/>
</dbReference>
<dbReference type="SUPFAM" id="SSF48452">
    <property type="entry name" value="TPR-like"/>
    <property type="match status" value="1"/>
</dbReference>
<dbReference type="SUPFAM" id="SSF48239">
    <property type="entry name" value="Terpenoid cyclases/Protein prenyltransferases"/>
    <property type="match status" value="1"/>
</dbReference>
<evidence type="ECO:0000313" key="8">
    <source>
        <dbReference type="Proteomes" id="UP000249499"/>
    </source>
</evidence>
<dbReference type="InterPro" id="IPR002890">
    <property type="entry name" value="MG2"/>
</dbReference>
<evidence type="ECO:0000256" key="2">
    <source>
        <dbReference type="ARBA" id="ARBA00022729"/>
    </source>
</evidence>
<dbReference type="SMART" id="SM01360">
    <property type="entry name" value="A2M"/>
    <property type="match status" value="1"/>
</dbReference>
<dbReference type="InterPro" id="IPR047565">
    <property type="entry name" value="Alpha-macroglob_thiol-ester_cl"/>
</dbReference>
<keyword evidence="8" id="KW-1185">Reference proteome</keyword>
<keyword evidence="4" id="KW-1015">Disulfide bond</keyword>
<dbReference type="RefSeq" id="WP_111222955.1">
    <property type="nucleotide sequence ID" value="NZ_CP117255.1"/>
</dbReference>
<feature type="signal peptide" evidence="5">
    <location>
        <begin position="1"/>
        <end position="25"/>
    </location>
</feature>
<dbReference type="Pfam" id="PF17973">
    <property type="entry name" value="bMG10"/>
    <property type="match status" value="1"/>
</dbReference>
<dbReference type="InterPro" id="IPR000177">
    <property type="entry name" value="Apple"/>
</dbReference>
<dbReference type="PANTHER" id="PTHR40094:SF1">
    <property type="entry name" value="UBIQUITIN DOMAIN-CONTAINING PROTEIN"/>
    <property type="match status" value="1"/>
</dbReference>
<dbReference type="SMART" id="SM00223">
    <property type="entry name" value="APPLE"/>
    <property type="match status" value="1"/>
</dbReference>
<accession>A0AAF1KS85</accession>
<evidence type="ECO:0000256" key="4">
    <source>
        <dbReference type="ARBA" id="ARBA00023157"/>
    </source>
</evidence>
<dbReference type="InterPro" id="IPR011990">
    <property type="entry name" value="TPR-like_helical_dom_sf"/>
</dbReference>
<dbReference type="InterPro" id="IPR026284">
    <property type="entry name" value="A2MG_proteobact"/>
</dbReference>
<keyword evidence="2 5" id="KW-0732">Signal</keyword>
<dbReference type="Pfam" id="PF11974">
    <property type="entry name" value="bMG3"/>
    <property type="match status" value="1"/>
</dbReference>
<dbReference type="InterPro" id="IPR001599">
    <property type="entry name" value="Macroglobln_a2"/>
</dbReference>